<gene>
    <name evidence="1" type="ORF">DEO72_LG3g1446</name>
</gene>
<evidence type="ECO:0000313" key="2">
    <source>
        <dbReference type="Proteomes" id="UP000501690"/>
    </source>
</evidence>
<name>A0A4D6LEB1_VIGUN</name>
<dbReference type="Proteomes" id="UP000501690">
    <property type="component" value="Linkage Group LG3"/>
</dbReference>
<accession>A0A4D6LEB1</accession>
<dbReference type="EMBL" id="CP039347">
    <property type="protein sequence ID" value="QCD86917.1"/>
    <property type="molecule type" value="Genomic_DNA"/>
</dbReference>
<evidence type="ECO:0000313" key="1">
    <source>
        <dbReference type="EMBL" id="QCD86917.1"/>
    </source>
</evidence>
<proteinExistence type="predicted"/>
<sequence length="95" mass="10906">MPGKSAECNEFMWLAFYMLYCRTWTRRCLGHERGGSYPDTLVWGYEWGGSYPDTLVWGHERGGSYVPYSHLTDAASGEVRSWWITCVGLRTGRSV</sequence>
<reference evidence="1 2" key="1">
    <citation type="submission" date="2019-04" db="EMBL/GenBank/DDBJ databases">
        <title>An improved genome assembly and genetic linkage map for asparagus bean, Vigna unguiculata ssp. sesquipedialis.</title>
        <authorList>
            <person name="Xia Q."/>
            <person name="Zhang R."/>
            <person name="Dong Y."/>
        </authorList>
    </citation>
    <scope>NUCLEOTIDE SEQUENCE [LARGE SCALE GENOMIC DNA]</scope>
    <source>
        <tissue evidence="1">Leaf</tissue>
    </source>
</reference>
<protein>
    <submittedName>
        <fullName evidence="1">Uncharacterized protein</fullName>
    </submittedName>
</protein>
<organism evidence="1 2">
    <name type="scientific">Vigna unguiculata</name>
    <name type="common">Cowpea</name>
    <dbReference type="NCBI Taxonomy" id="3917"/>
    <lineage>
        <taxon>Eukaryota</taxon>
        <taxon>Viridiplantae</taxon>
        <taxon>Streptophyta</taxon>
        <taxon>Embryophyta</taxon>
        <taxon>Tracheophyta</taxon>
        <taxon>Spermatophyta</taxon>
        <taxon>Magnoliopsida</taxon>
        <taxon>eudicotyledons</taxon>
        <taxon>Gunneridae</taxon>
        <taxon>Pentapetalae</taxon>
        <taxon>rosids</taxon>
        <taxon>fabids</taxon>
        <taxon>Fabales</taxon>
        <taxon>Fabaceae</taxon>
        <taxon>Papilionoideae</taxon>
        <taxon>50 kb inversion clade</taxon>
        <taxon>NPAAA clade</taxon>
        <taxon>indigoferoid/millettioid clade</taxon>
        <taxon>Phaseoleae</taxon>
        <taxon>Vigna</taxon>
    </lineage>
</organism>
<dbReference type="AlphaFoldDB" id="A0A4D6LEB1"/>
<keyword evidence="2" id="KW-1185">Reference proteome</keyword>